<comment type="similarity">
    <text evidence="2 9">Belongs to the outer membrane factor (OMF) (TC 1.B.17) family.</text>
</comment>
<dbReference type="Gene3D" id="1.20.1600.10">
    <property type="entry name" value="Outer membrane efflux proteins (OEP)"/>
    <property type="match status" value="1"/>
</dbReference>
<keyword evidence="11" id="KW-1185">Reference proteome</keyword>
<evidence type="ECO:0000256" key="2">
    <source>
        <dbReference type="ARBA" id="ARBA00007613"/>
    </source>
</evidence>
<gene>
    <name evidence="10" type="ORF">GTZ99_10435</name>
</gene>
<dbReference type="SUPFAM" id="SSF56954">
    <property type="entry name" value="Outer membrane efflux proteins (OEP)"/>
    <property type="match status" value="1"/>
</dbReference>
<dbReference type="EMBL" id="JAAAPO010000004">
    <property type="protein sequence ID" value="NBC36973.1"/>
    <property type="molecule type" value="Genomic_DNA"/>
</dbReference>
<evidence type="ECO:0000256" key="6">
    <source>
        <dbReference type="ARBA" id="ARBA00023136"/>
    </source>
</evidence>
<feature type="signal peptide" evidence="9">
    <location>
        <begin position="1"/>
        <end position="31"/>
    </location>
</feature>
<reference evidence="11" key="1">
    <citation type="submission" date="2020-01" db="EMBL/GenBank/DDBJ databases">
        <title>Sphingomonas sp. strain CSW-10.</title>
        <authorList>
            <person name="Chen W.-M."/>
        </authorList>
    </citation>
    <scope>NUCLEOTIDE SEQUENCE [LARGE SCALE GENOMIC DNA]</scope>
    <source>
        <strain evidence="11">FSY-8</strain>
    </source>
</reference>
<keyword evidence="7 9" id="KW-0564">Palmitate</keyword>
<evidence type="ECO:0000256" key="5">
    <source>
        <dbReference type="ARBA" id="ARBA00022729"/>
    </source>
</evidence>
<comment type="subcellular location">
    <subcellularLocation>
        <location evidence="9">Cell membrane</location>
        <topology evidence="9">Lipid-anchor</topology>
    </subcellularLocation>
    <subcellularLocation>
        <location evidence="1">Membrane</location>
    </subcellularLocation>
</comment>
<dbReference type="InterPro" id="IPR003423">
    <property type="entry name" value="OMP_efflux"/>
</dbReference>
<keyword evidence="6 9" id="KW-0472">Membrane</keyword>
<dbReference type="Gene3D" id="2.20.200.10">
    <property type="entry name" value="Outer membrane efflux proteins (OEP)"/>
    <property type="match status" value="1"/>
</dbReference>
<evidence type="ECO:0000313" key="11">
    <source>
        <dbReference type="Proteomes" id="UP000753724"/>
    </source>
</evidence>
<keyword evidence="5 9" id="KW-0732">Signal</keyword>
<accession>A0ABW9XEK2</accession>
<keyword evidence="8 9" id="KW-0449">Lipoprotein</keyword>
<dbReference type="InterPro" id="IPR010131">
    <property type="entry name" value="MdtP/NodT-like"/>
</dbReference>
<keyword evidence="4 9" id="KW-0812">Transmembrane</keyword>
<dbReference type="NCBIfam" id="TIGR01845">
    <property type="entry name" value="outer_NodT"/>
    <property type="match status" value="1"/>
</dbReference>
<dbReference type="Pfam" id="PF02321">
    <property type="entry name" value="OEP"/>
    <property type="match status" value="2"/>
</dbReference>
<dbReference type="PANTHER" id="PTHR30203:SF20">
    <property type="entry name" value="MULTIDRUG RESISTANCE OUTER MEMBRANE PROTEIN MDTP-RELATED"/>
    <property type="match status" value="1"/>
</dbReference>
<organism evidence="10 11">
    <name type="scientific">Novosphingobium ovatum</name>
    <dbReference type="NCBI Taxonomy" id="1908523"/>
    <lineage>
        <taxon>Bacteria</taxon>
        <taxon>Pseudomonadati</taxon>
        <taxon>Pseudomonadota</taxon>
        <taxon>Alphaproteobacteria</taxon>
        <taxon>Sphingomonadales</taxon>
        <taxon>Sphingomonadaceae</taxon>
        <taxon>Novosphingobium</taxon>
    </lineage>
</organism>
<evidence type="ECO:0000256" key="9">
    <source>
        <dbReference type="RuleBase" id="RU362097"/>
    </source>
</evidence>
<dbReference type="Proteomes" id="UP000753724">
    <property type="component" value="Unassembled WGS sequence"/>
</dbReference>
<evidence type="ECO:0000256" key="7">
    <source>
        <dbReference type="ARBA" id="ARBA00023139"/>
    </source>
</evidence>
<dbReference type="PANTHER" id="PTHR30203">
    <property type="entry name" value="OUTER MEMBRANE CATION EFFLUX PROTEIN"/>
    <property type="match status" value="1"/>
</dbReference>
<name>A0ABW9XEK2_9SPHN</name>
<evidence type="ECO:0000256" key="8">
    <source>
        <dbReference type="ARBA" id="ARBA00023288"/>
    </source>
</evidence>
<sequence length="466" mass="48005">MVLKVIRVSRPPIGRAVLAGMLLMLPPPVAAQTAPAAIPAAATATWPADQWWTGYADPQLAALITEGLKGATDLRVADARYRAAAAQGSAAHADLFPTLGASGSAGYAKQSYNYLFPAAFAPKGWLQTGQVGLNLDWQIDFWGRNRAALAAARADQAAAGAEAAAARLAVSTGIAAAYADMAALYAEQDAAQDAVKVRAATLDLITRRQAEGLENTGAVARARAGLASARAEQAAIAELIELARNRLAALIGAGPERGQAITRPAVSVTAPADLPANLPADLVGRRPDIAAARARALAASARIRVAKAAFYPNVNLSAMVGLQALGLDRVFNAGSDMGSVGPAITLPIFDAGRLTARKHGAQAEYDAAVAQYDGALINALREVADATASRRALSTRLAETQAAQAAAQAAYTVASNRYRGGLATYLDVLTAQDALIAARRATATLQTRAFALDVALIRALGGGYRA</sequence>
<keyword evidence="3 9" id="KW-1134">Transmembrane beta strand</keyword>
<evidence type="ECO:0000256" key="4">
    <source>
        <dbReference type="ARBA" id="ARBA00022692"/>
    </source>
</evidence>
<evidence type="ECO:0000256" key="3">
    <source>
        <dbReference type="ARBA" id="ARBA00022452"/>
    </source>
</evidence>
<evidence type="ECO:0000256" key="1">
    <source>
        <dbReference type="ARBA" id="ARBA00004370"/>
    </source>
</evidence>
<comment type="caution">
    <text evidence="10">The sequence shown here is derived from an EMBL/GenBank/DDBJ whole genome shotgun (WGS) entry which is preliminary data.</text>
</comment>
<evidence type="ECO:0000313" key="10">
    <source>
        <dbReference type="EMBL" id="NBC36973.1"/>
    </source>
</evidence>
<feature type="chain" id="PRO_5044983803" evidence="9">
    <location>
        <begin position="32"/>
        <end position="466"/>
    </location>
</feature>
<protein>
    <submittedName>
        <fullName evidence="10">Efflux transporter outer membrane subunit</fullName>
    </submittedName>
</protein>
<proteinExistence type="inferred from homology"/>